<dbReference type="InterPro" id="IPR038763">
    <property type="entry name" value="DHH_sf"/>
</dbReference>
<evidence type="ECO:0000313" key="2">
    <source>
        <dbReference type="EMBL" id="SHM13282.1"/>
    </source>
</evidence>
<dbReference type="InterPro" id="IPR001667">
    <property type="entry name" value="DDH_dom"/>
</dbReference>
<protein>
    <submittedName>
        <fullName evidence="2">Phosphoglycolate phosphatase</fullName>
    </submittedName>
</protein>
<name>A0A1M7GA57_9FIRM</name>
<dbReference type="PANTHER" id="PTHR47618">
    <property type="entry name" value="BIFUNCTIONAL OLIGORIBONUCLEASE AND PAP PHOSPHATASE NRNA"/>
    <property type="match status" value="1"/>
</dbReference>
<dbReference type="RefSeq" id="WP_073283631.1">
    <property type="nucleotide sequence ID" value="NZ_FRCP01000006.1"/>
</dbReference>
<dbReference type="PANTHER" id="PTHR47618:SF1">
    <property type="entry name" value="BIFUNCTIONAL OLIGORIBONUCLEASE AND PAP PHOSPHATASE NRNA"/>
    <property type="match status" value="1"/>
</dbReference>
<gene>
    <name evidence="2" type="ORF">SAMN02746066_00944</name>
</gene>
<evidence type="ECO:0000259" key="1">
    <source>
        <dbReference type="Pfam" id="PF01368"/>
    </source>
</evidence>
<dbReference type="OrthoDB" id="5896813at2"/>
<proteinExistence type="predicted"/>
<dbReference type="AlphaFoldDB" id="A0A1M7GA57"/>
<sequence length="499" mass="57605">MRLKNLLKHDNIVIQSHDNPDADSLASGYALYSYFKSKEKKVRFIYSGRYKIQKSNLLLMIEKLNIPIEYVEKSIEIDLLITVDCQYGTGNVTRHEAKEIAIIDHHQLEINPDQYKYSDIRSYLGCCSTLVWQLLQKEGFDVNSDVKIATALFYGLYTDTGQLGEIFHPLDRDMRDMLHYEQATILTLRNSNISLEELEIAGLALLRYIYNDKFRFAVIKVKPCDPNILGLISDFLLQVDCIDTCIVYNEVHDGIKISIRSCIKEVKACELASYLTAIIGSGGGHNEKAGGFIQRRLFEAQYNNMILEAYFTERMNQYYESFEVIDATQYTVDLTQMKKYRKTRVPIGYVKLSEHIREGTPVLIRTLEGDIDIIVEDRIYIILGVYGEAYVMEEERFLQTYRPVTAKINYSTQYMPIIKNQLDGTSISLDKFAQACAAKEDEDVYAKPVNIITKLFTRWEPDNYMYGDVGDYIAVNKQDMSDIFIINKDIFHLSYVEVD</sequence>
<dbReference type="Proteomes" id="UP000184038">
    <property type="component" value="Unassembled WGS sequence"/>
</dbReference>
<dbReference type="EMBL" id="FRCP01000006">
    <property type="protein sequence ID" value="SHM13282.1"/>
    <property type="molecule type" value="Genomic_DNA"/>
</dbReference>
<feature type="domain" description="DDH" evidence="1">
    <location>
        <begin position="11"/>
        <end position="155"/>
    </location>
</feature>
<dbReference type="SUPFAM" id="SSF64182">
    <property type="entry name" value="DHH phosphoesterases"/>
    <property type="match status" value="1"/>
</dbReference>
<organism evidence="2 3">
    <name type="scientific">Anaerosporobacter mobilis DSM 15930</name>
    <dbReference type="NCBI Taxonomy" id="1120996"/>
    <lineage>
        <taxon>Bacteria</taxon>
        <taxon>Bacillati</taxon>
        <taxon>Bacillota</taxon>
        <taxon>Clostridia</taxon>
        <taxon>Lachnospirales</taxon>
        <taxon>Lachnospiraceae</taxon>
        <taxon>Anaerosporobacter</taxon>
    </lineage>
</organism>
<keyword evidence="3" id="KW-1185">Reference proteome</keyword>
<evidence type="ECO:0000313" key="3">
    <source>
        <dbReference type="Proteomes" id="UP000184038"/>
    </source>
</evidence>
<dbReference type="Gene3D" id="3.90.1640.10">
    <property type="entry name" value="inorganic pyrophosphatase (n-terminal core)"/>
    <property type="match status" value="1"/>
</dbReference>
<accession>A0A1M7GA57</accession>
<dbReference type="InterPro" id="IPR051319">
    <property type="entry name" value="Oligoribo/pAp-PDE_c-di-AMP_PDE"/>
</dbReference>
<dbReference type="STRING" id="1120996.SAMN02746066_00944"/>
<reference evidence="2 3" key="1">
    <citation type="submission" date="2016-11" db="EMBL/GenBank/DDBJ databases">
        <authorList>
            <person name="Jaros S."/>
            <person name="Januszkiewicz K."/>
            <person name="Wedrychowicz H."/>
        </authorList>
    </citation>
    <scope>NUCLEOTIDE SEQUENCE [LARGE SCALE GENOMIC DNA]</scope>
    <source>
        <strain evidence="2 3">DSM 15930</strain>
    </source>
</reference>
<dbReference type="Gene3D" id="3.10.310.30">
    <property type="match status" value="1"/>
</dbReference>
<dbReference type="Pfam" id="PF01368">
    <property type="entry name" value="DHH"/>
    <property type="match status" value="1"/>
</dbReference>